<keyword evidence="3" id="KW-0732">Signal</keyword>
<reference evidence="5" key="2">
    <citation type="journal article" date="2021" name="Sci. Data">
        <title>Chromosome-scale genome sequencing, assembly and annotation of six genomes from subfamily Leishmaniinae.</title>
        <authorList>
            <person name="Almutairi H."/>
            <person name="Urbaniak M.D."/>
            <person name="Bates M.D."/>
            <person name="Jariyapan N."/>
            <person name="Kwakye-Nuako G."/>
            <person name="Thomaz Soccol V."/>
            <person name="Al-Salem W.S."/>
            <person name="Dillon R.J."/>
            <person name="Bates P.A."/>
            <person name="Gatherer D."/>
        </authorList>
    </citation>
    <scope>NUCLEOTIDE SEQUENCE [LARGE SCALE GENOMIC DNA]</scope>
</reference>
<evidence type="ECO:0000256" key="3">
    <source>
        <dbReference type="SAM" id="SignalP"/>
    </source>
</evidence>
<dbReference type="AlphaFoldDB" id="A0A836L409"/>
<feature type="region of interest" description="Disordered" evidence="1">
    <location>
        <begin position="130"/>
        <end position="183"/>
    </location>
</feature>
<name>A0A836L409_9TRYP</name>
<dbReference type="Proteomes" id="UP000674143">
    <property type="component" value="Unassembled WGS sequence"/>
</dbReference>
<dbReference type="KEGG" id="loi:92363292"/>
<dbReference type="EMBL" id="JAFHLR010000004">
    <property type="protein sequence ID" value="KAG5487793.1"/>
    <property type="molecule type" value="Genomic_DNA"/>
</dbReference>
<gene>
    <name evidence="4" type="ORF">LSCM4_07471</name>
</gene>
<evidence type="ECO:0000256" key="1">
    <source>
        <dbReference type="SAM" id="MobiDB-lite"/>
    </source>
</evidence>
<keyword evidence="5" id="KW-1185">Reference proteome</keyword>
<keyword evidence="2" id="KW-0472">Membrane</keyword>
<comment type="caution">
    <text evidence="4">The sequence shown here is derived from an EMBL/GenBank/DDBJ whole genome shotgun (WGS) entry which is preliminary data.</text>
</comment>
<evidence type="ECO:0008006" key="6">
    <source>
        <dbReference type="Google" id="ProtNLM"/>
    </source>
</evidence>
<proteinExistence type="predicted"/>
<sequence length="286" mass="29500">MPVFPLHSSLHKRGATAVLLVLAVAVAAAVTVSAQTIEDFPPVACDSTVSNCLECRKAGLLTLCSKCERGYSIAVTPTDPTEFGKCRLYDPSTCTLSNCLLCAADDNTKCVECPVGYPSISTYLCEDNTEAPTTTPTEAPTTTPTEAPTTTPTEAPTTTPTEPPATSNSTTAPTSTTSTSAPTNNCQVPSCLSCVAGNMYTCSVCERGLLLMASGQCMVPGSCSVANCAQCYPIDNNRCSSCHFGYALTASYACAPRRTGSAAAAPMSVVMALVIIAATFVAAYTA</sequence>
<dbReference type="GeneID" id="92363292"/>
<evidence type="ECO:0000313" key="5">
    <source>
        <dbReference type="Proteomes" id="UP000674143"/>
    </source>
</evidence>
<organism evidence="4 5">
    <name type="scientific">Leishmania orientalis</name>
    <dbReference type="NCBI Taxonomy" id="2249476"/>
    <lineage>
        <taxon>Eukaryota</taxon>
        <taxon>Discoba</taxon>
        <taxon>Euglenozoa</taxon>
        <taxon>Kinetoplastea</taxon>
        <taxon>Metakinetoplastina</taxon>
        <taxon>Trypanosomatida</taxon>
        <taxon>Trypanosomatidae</taxon>
        <taxon>Leishmaniinae</taxon>
        <taxon>Leishmania</taxon>
    </lineage>
</organism>
<feature type="chain" id="PRO_5032323029" description="Surface antigen-like protein" evidence="3">
    <location>
        <begin position="35"/>
        <end position="286"/>
    </location>
</feature>
<protein>
    <recommendedName>
        <fullName evidence="6">Surface antigen-like protein</fullName>
    </recommendedName>
</protein>
<feature type="signal peptide" evidence="3">
    <location>
        <begin position="1"/>
        <end position="34"/>
    </location>
</feature>
<evidence type="ECO:0000256" key="2">
    <source>
        <dbReference type="SAM" id="Phobius"/>
    </source>
</evidence>
<keyword evidence="2" id="KW-1133">Transmembrane helix</keyword>
<reference evidence="5" key="1">
    <citation type="journal article" date="2021" name="Microbiol. Resour. Announc.">
        <title>LGAAP: Leishmaniinae Genome Assembly and Annotation Pipeline.</title>
        <authorList>
            <person name="Almutairi H."/>
            <person name="Urbaniak M.D."/>
            <person name="Bates M.D."/>
            <person name="Jariyapan N."/>
            <person name="Kwakye-Nuako G."/>
            <person name="Thomaz-Soccol V."/>
            <person name="Al-Salem W.S."/>
            <person name="Dillon R.J."/>
            <person name="Bates P.A."/>
            <person name="Gatherer D."/>
        </authorList>
    </citation>
    <scope>NUCLEOTIDE SEQUENCE [LARGE SCALE GENOMIC DNA]</scope>
</reference>
<evidence type="ECO:0000313" key="4">
    <source>
        <dbReference type="EMBL" id="KAG5487793.1"/>
    </source>
</evidence>
<accession>A0A836L409</accession>
<keyword evidence="2" id="KW-0812">Transmembrane</keyword>
<feature type="transmembrane region" description="Helical" evidence="2">
    <location>
        <begin position="263"/>
        <end position="284"/>
    </location>
</feature>
<dbReference type="RefSeq" id="XP_067065990.1">
    <property type="nucleotide sequence ID" value="XM_067209358.1"/>
</dbReference>